<feature type="domain" description="Nudix hydrolase" evidence="6">
    <location>
        <begin position="50"/>
        <end position="183"/>
    </location>
</feature>
<accession>F8B0Y5</accession>
<dbReference type="InterPro" id="IPR015797">
    <property type="entry name" value="NUDIX_hydrolase-like_dom_sf"/>
</dbReference>
<evidence type="ECO:0000259" key="6">
    <source>
        <dbReference type="PROSITE" id="PS51462"/>
    </source>
</evidence>
<dbReference type="PROSITE" id="PS00893">
    <property type="entry name" value="NUDIX_BOX"/>
    <property type="match status" value="1"/>
</dbReference>
<dbReference type="InterPro" id="IPR020084">
    <property type="entry name" value="NUDIX_hydrolase_CS"/>
</dbReference>
<keyword evidence="8" id="KW-1185">Reference proteome</keyword>
<dbReference type="PANTHER" id="PTHR43046">
    <property type="entry name" value="GDP-MANNOSE MANNOSYL HYDROLASE"/>
    <property type="match status" value="1"/>
</dbReference>
<protein>
    <submittedName>
        <fullName evidence="7">NUDIX hydrolase</fullName>
    </submittedName>
</protein>
<sequence>MVSVAITTISTHGFHVCRWKAPSYRRLPPTPSANLKQMSLPPAEFYATLPRSIAGASALFHDPDGRILLVQPSYRTDSWLLPGGHMEEGEYPWETARREIKEELGLDLRPGRLLAVDWIPPQDNGRPALANFVFDGGVLTLDDAERHLRLQADELIAWRLCTPAERDQLLAPYIARRVHACADALHTGQTAYLQHGRPPTAAPG</sequence>
<gene>
    <name evidence="7" type="ordered locus">FsymDg_0023</name>
</gene>
<name>F8B0Y5_9ACTN</name>
<proteinExistence type="inferred from homology"/>
<evidence type="ECO:0000256" key="1">
    <source>
        <dbReference type="ARBA" id="ARBA00001946"/>
    </source>
</evidence>
<dbReference type="AlphaFoldDB" id="F8B0Y5"/>
<dbReference type="KEGG" id="fsy:FsymDg_0023"/>
<evidence type="ECO:0000256" key="5">
    <source>
        <dbReference type="RuleBase" id="RU003476"/>
    </source>
</evidence>
<dbReference type="Proteomes" id="UP000001549">
    <property type="component" value="Chromosome"/>
</dbReference>
<dbReference type="CDD" id="cd18876">
    <property type="entry name" value="NUDIX_Hydrolase"/>
    <property type="match status" value="1"/>
</dbReference>
<comment type="cofactor">
    <cofactor evidence="1">
        <name>Mg(2+)</name>
        <dbReference type="ChEBI" id="CHEBI:18420"/>
    </cofactor>
</comment>
<dbReference type="HOGENOM" id="CLU_116199_0_0_11"/>
<dbReference type="Pfam" id="PF00293">
    <property type="entry name" value="NUDIX"/>
    <property type="match status" value="1"/>
</dbReference>
<dbReference type="Gene3D" id="3.90.79.10">
    <property type="entry name" value="Nucleoside Triphosphate Pyrophosphohydrolase"/>
    <property type="match status" value="1"/>
</dbReference>
<evidence type="ECO:0000256" key="3">
    <source>
        <dbReference type="ARBA" id="ARBA00022801"/>
    </source>
</evidence>
<reference evidence="7 8" key="1">
    <citation type="submission" date="2011-05" db="EMBL/GenBank/DDBJ databases">
        <title>Complete sequence of chromosome of Frankia symbiont of Datisca glomerata.</title>
        <authorList>
            <consortium name="US DOE Joint Genome Institute"/>
            <person name="Lucas S."/>
            <person name="Han J."/>
            <person name="Lapidus A."/>
            <person name="Cheng J.-F."/>
            <person name="Goodwin L."/>
            <person name="Pitluck S."/>
            <person name="Peters L."/>
            <person name="Mikhailova N."/>
            <person name="Chertkov O."/>
            <person name="Teshima H."/>
            <person name="Han C."/>
            <person name="Tapia R."/>
            <person name="Land M."/>
            <person name="Hauser L."/>
            <person name="Kyrpides N."/>
            <person name="Ivanova N."/>
            <person name="Pagani I."/>
            <person name="Berry A."/>
            <person name="Pawlowski K."/>
            <person name="Persson T."/>
            <person name="Vanden Heuvel B."/>
            <person name="Benson D."/>
            <person name="Woyke T."/>
        </authorList>
    </citation>
    <scope>NUCLEOTIDE SEQUENCE [LARGE SCALE GENOMIC DNA]</scope>
    <source>
        <strain evidence="8">4085684</strain>
    </source>
</reference>
<dbReference type="SUPFAM" id="SSF55811">
    <property type="entry name" value="Nudix"/>
    <property type="match status" value="1"/>
</dbReference>
<dbReference type="PANTHER" id="PTHR43046:SF12">
    <property type="entry name" value="GDP-MANNOSE MANNOSYL HYDROLASE"/>
    <property type="match status" value="1"/>
</dbReference>
<organism evidence="7 8">
    <name type="scientific">Candidatus Protofrankia datiscae</name>
    <dbReference type="NCBI Taxonomy" id="2716812"/>
    <lineage>
        <taxon>Bacteria</taxon>
        <taxon>Bacillati</taxon>
        <taxon>Actinomycetota</taxon>
        <taxon>Actinomycetes</taxon>
        <taxon>Frankiales</taxon>
        <taxon>Frankiaceae</taxon>
        <taxon>Protofrankia</taxon>
    </lineage>
</organism>
<dbReference type="PRINTS" id="PR00502">
    <property type="entry name" value="NUDIXFAMILY"/>
</dbReference>
<dbReference type="InterPro" id="IPR000086">
    <property type="entry name" value="NUDIX_hydrolase_dom"/>
</dbReference>
<dbReference type="STRING" id="656024.FsymDg_0023"/>
<keyword evidence="4" id="KW-0460">Magnesium</keyword>
<evidence type="ECO:0000313" key="7">
    <source>
        <dbReference type="EMBL" id="AEH07615.1"/>
    </source>
</evidence>
<evidence type="ECO:0000313" key="8">
    <source>
        <dbReference type="Proteomes" id="UP000001549"/>
    </source>
</evidence>
<evidence type="ECO:0000256" key="4">
    <source>
        <dbReference type="ARBA" id="ARBA00022842"/>
    </source>
</evidence>
<keyword evidence="3 5" id="KW-0378">Hydrolase</keyword>
<dbReference type="EMBL" id="CP002801">
    <property type="protein sequence ID" value="AEH07615.1"/>
    <property type="molecule type" value="Genomic_DNA"/>
</dbReference>
<comment type="similarity">
    <text evidence="2 5">Belongs to the Nudix hydrolase family.</text>
</comment>
<dbReference type="eggNOG" id="COG1051">
    <property type="taxonomic scope" value="Bacteria"/>
</dbReference>
<dbReference type="PROSITE" id="PS51462">
    <property type="entry name" value="NUDIX"/>
    <property type="match status" value="1"/>
</dbReference>
<dbReference type="InterPro" id="IPR020476">
    <property type="entry name" value="Nudix_hydrolase"/>
</dbReference>
<dbReference type="GO" id="GO:0016787">
    <property type="term" value="F:hydrolase activity"/>
    <property type="evidence" value="ECO:0007669"/>
    <property type="project" value="UniProtKB-KW"/>
</dbReference>
<evidence type="ECO:0000256" key="2">
    <source>
        <dbReference type="ARBA" id="ARBA00005582"/>
    </source>
</evidence>